<accession>A0ACC4D6J2</accession>
<keyword evidence="2" id="KW-1185">Reference proteome</keyword>
<protein>
    <submittedName>
        <fullName evidence="1">Uncharacterized protein</fullName>
    </submittedName>
</protein>
<dbReference type="EMBL" id="JBGNUJ010000013">
    <property type="protein sequence ID" value="KAL3951901.1"/>
    <property type="molecule type" value="Genomic_DNA"/>
</dbReference>
<organism evidence="1 2">
    <name type="scientific">Purpureocillium lilacinum</name>
    <name type="common">Paecilomyces lilacinus</name>
    <dbReference type="NCBI Taxonomy" id="33203"/>
    <lineage>
        <taxon>Eukaryota</taxon>
        <taxon>Fungi</taxon>
        <taxon>Dikarya</taxon>
        <taxon>Ascomycota</taxon>
        <taxon>Pezizomycotina</taxon>
        <taxon>Sordariomycetes</taxon>
        <taxon>Hypocreomycetidae</taxon>
        <taxon>Hypocreales</taxon>
        <taxon>Ophiocordycipitaceae</taxon>
        <taxon>Purpureocillium</taxon>
    </lineage>
</organism>
<evidence type="ECO:0000313" key="1">
    <source>
        <dbReference type="EMBL" id="KAL3951901.1"/>
    </source>
</evidence>
<sequence>MPRSGYDLTDALPGSAAEDQAARGRARRTGDDPETTPRASHINARGEDAPAQDAGSPATPTPRRMAPPPGLQPAALATAATNHDATMMAPVGQLQHPPGMGAGGF</sequence>
<gene>
    <name evidence="1" type="ORF">ACCO45_013618</name>
</gene>
<dbReference type="Proteomes" id="UP001638806">
    <property type="component" value="Unassembled WGS sequence"/>
</dbReference>
<evidence type="ECO:0000313" key="2">
    <source>
        <dbReference type="Proteomes" id="UP001638806"/>
    </source>
</evidence>
<name>A0ACC4D6J2_PURLI</name>
<comment type="caution">
    <text evidence="1">The sequence shown here is derived from an EMBL/GenBank/DDBJ whole genome shotgun (WGS) entry which is preliminary data.</text>
</comment>
<proteinExistence type="predicted"/>
<reference evidence="1" key="1">
    <citation type="submission" date="2024-12" db="EMBL/GenBank/DDBJ databases">
        <title>Comparative genomics and development of molecular markers within Purpureocillium lilacinum and among Purpureocillium species.</title>
        <authorList>
            <person name="Yeh Z.-Y."/>
            <person name="Ni N.-T."/>
            <person name="Lo P.-H."/>
            <person name="Mushyakhwo K."/>
            <person name="Lin C.-F."/>
            <person name="Nai Y.-S."/>
        </authorList>
    </citation>
    <scope>NUCLEOTIDE SEQUENCE</scope>
    <source>
        <strain evidence="1">NCHU-NPUST-175</strain>
    </source>
</reference>